<accession>A0A318LST4</accession>
<gene>
    <name evidence="2" type="ORF">BA062_25740</name>
</gene>
<dbReference type="AlphaFoldDB" id="A0A318LST4"/>
<evidence type="ECO:0000256" key="1">
    <source>
        <dbReference type="SAM" id="MobiDB-lite"/>
    </source>
</evidence>
<protein>
    <recommendedName>
        <fullName evidence="4">Alkylmercury lyase</fullName>
    </recommendedName>
</protein>
<evidence type="ECO:0000313" key="2">
    <source>
        <dbReference type="EMBL" id="PXY25559.1"/>
    </source>
</evidence>
<evidence type="ECO:0008006" key="4">
    <source>
        <dbReference type="Google" id="ProtNLM"/>
    </source>
</evidence>
<dbReference type="Proteomes" id="UP000247892">
    <property type="component" value="Unassembled WGS sequence"/>
</dbReference>
<feature type="region of interest" description="Disordered" evidence="1">
    <location>
        <begin position="1"/>
        <end position="21"/>
    </location>
</feature>
<dbReference type="Gene3D" id="3.30.450.410">
    <property type="match status" value="1"/>
</dbReference>
<dbReference type="InterPro" id="IPR004927">
    <property type="entry name" value="MerB"/>
</dbReference>
<sequence length="224" mass="24308">MTSTHANHAVTELTRPGGPLDLGHDQARLVTRMLRLLAGEGQPVTHDHALDTITELGIDRARADALLDTWTERDDDGLIVGLGVTYNPTPHEMTIDGVRMWAWYAMDTLIFTHILDKPIAIASTTPGSGDVVTLHASPTGITHLQPVGAVATQRVPGSDQVDLSSTTAIWGTFCHHNLFFPNQAQAEQWAADRDDIAILSMPDAFTAARDMAAALLRYEPEGTR</sequence>
<keyword evidence="3" id="KW-1185">Reference proteome</keyword>
<dbReference type="InterPro" id="IPR053717">
    <property type="entry name" value="MerB_lyase_sf"/>
</dbReference>
<name>A0A318LST4_9PSEU</name>
<dbReference type="Pfam" id="PF03243">
    <property type="entry name" value="MerB"/>
    <property type="match status" value="1"/>
</dbReference>
<comment type="caution">
    <text evidence="2">The sequence shown here is derived from an EMBL/GenBank/DDBJ whole genome shotgun (WGS) entry which is preliminary data.</text>
</comment>
<organism evidence="2 3">
    <name type="scientific">Prauserella flavalba</name>
    <dbReference type="NCBI Taxonomy" id="1477506"/>
    <lineage>
        <taxon>Bacteria</taxon>
        <taxon>Bacillati</taxon>
        <taxon>Actinomycetota</taxon>
        <taxon>Actinomycetes</taxon>
        <taxon>Pseudonocardiales</taxon>
        <taxon>Pseudonocardiaceae</taxon>
        <taxon>Prauserella</taxon>
    </lineage>
</organism>
<dbReference type="SUPFAM" id="SSF160387">
    <property type="entry name" value="NosL/MerB-like"/>
    <property type="match status" value="1"/>
</dbReference>
<dbReference type="EMBL" id="MASU01000012">
    <property type="protein sequence ID" value="PXY25559.1"/>
    <property type="molecule type" value="Genomic_DNA"/>
</dbReference>
<dbReference type="GO" id="GO:0018836">
    <property type="term" value="F:alkylmercury lyase activity"/>
    <property type="evidence" value="ECO:0007669"/>
    <property type="project" value="InterPro"/>
</dbReference>
<dbReference type="RefSeq" id="WP_110341240.1">
    <property type="nucleotide sequence ID" value="NZ_MASU01000012.1"/>
</dbReference>
<evidence type="ECO:0000313" key="3">
    <source>
        <dbReference type="Proteomes" id="UP000247892"/>
    </source>
</evidence>
<proteinExistence type="predicted"/>
<reference evidence="2 3" key="1">
    <citation type="submission" date="2016-07" db="EMBL/GenBank/DDBJ databases">
        <title>Draft genome sequence of Prauserella sp. YIM 121212, isolated from alkaline soil.</title>
        <authorList>
            <person name="Ruckert C."/>
            <person name="Albersmeier A."/>
            <person name="Jiang C.-L."/>
            <person name="Jiang Y."/>
            <person name="Kalinowski J."/>
            <person name="Schneider O."/>
            <person name="Winkler A."/>
            <person name="Zotchev S.B."/>
        </authorList>
    </citation>
    <scope>NUCLEOTIDE SEQUENCE [LARGE SCALE GENOMIC DNA]</scope>
    <source>
        <strain evidence="2 3">YIM 121212</strain>
    </source>
</reference>